<dbReference type="AlphaFoldDB" id="A0AAV7T6N9"/>
<feature type="compositionally biased region" description="Polar residues" evidence="1">
    <location>
        <begin position="1"/>
        <end position="12"/>
    </location>
</feature>
<comment type="caution">
    <text evidence="2">The sequence shown here is derived from an EMBL/GenBank/DDBJ whole genome shotgun (WGS) entry which is preliminary data.</text>
</comment>
<organism evidence="2 3">
    <name type="scientific">Pleurodeles waltl</name>
    <name type="common">Iberian ribbed newt</name>
    <dbReference type="NCBI Taxonomy" id="8319"/>
    <lineage>
        <taxon>Eukaryota</taxon>
        <taxon>Metazoa</taxon>
        <taxon>Chordata</taxon>
        <taxon>Craniata</taxon>
        <taxon>Vertebrata</taxon>
        <taxon>Euteleostomi</taxon>
        <taxon>Amphibia</taxon>
        <taxon>Batrachia</taxon>
        <taxon>Caudata</taxon>
        <taxon>Salamandroidea</taxon>
        <taxon>Salamandridae</taxon>
        <taxon>Pleurodelinae</taxon>
        <taxon>Pleurodeles</taxon>
    </lineage>
</organism>
<reference evidence="2" key="1">
    <citation type="journal article" date="2022" name="bioRxiv">
        <title>Sequencing and chromosome-scale assembly of the giantPleurodeles waltlgenome.</title>
        <authorList>
            <person name="Brown T."/>
            <person name="Elewa A."/>
            <person name="Iarovenko S."/>
            <person name="Subramanian E."/>
            <person name="Araus A.J."/>
            <person name="Petzold A."/>
            <person name="Susuki M."/>
            <person name="Suzuki K.-i.T."/>
            <person name="Hayashi T."/>
            <person name="Toyoda A."/>
            <person name="Oliveira C."/>
            <person name="Osipova E."/>
            <person name="Leigh N.D."/>
            <person name="Simon A."/>
            <person name="Yun M.H."/>
        </authorList>
    </citation>
    <scope>NUCLEOTIDE SEQUENCE</scope>
    <source>
        <strain evidence="2">20211129_DDA</strain>
        <tissue evidence="2">Liver</tissue>
    </source>
</reference>
<dbReference type="Proteomes" id="UP001066276">
    <property type="component" value="Chromosome 4_1"/>
</dbReference>
<proteinExistence type="predicted"/>
<protein>
    <submittedName>
        <fullName evidence="2">Uncharacterized protein</fullName>
    </submittedName>
</protein>
<dbReference type="EMBL" id="JANPWB010000007">
    <property type="protein sequence ID" value="KAJ1171966.1"/>
    <property type="molecule type" value="Genomic_DNA"/>
</dbReference>
<name>A0AAV7T6N9_PLEWA</name>
<sequence>MRGENRSPSLGSHSRRSGEDDTRLEKVGAAGRAARKMDRDPCCDPTRWRRSSQCLDQSLKGVPVCDQCGEVVRLTRQLSLLDTMSECSLREQQLSRGDGPCAT</sequence>
<feature type="compositionally biased region" description="Basic and acidic residues" evidence="1">
    <location>
        <begin position="16"/>
        <end position="26"/>
    </location>
</feature>
<evidence type="ECO:0000313" key="3">
    <source>
        <dbReference type="Proteomes" id="UP001066276"/>
    </source>
</evidence>
<keyword evidence="3" id="KW-1185">Reference proteome</keyword>
<evidence type="ECO:0000313" key="2">
    <source>
        <dbReference type="EMBL" id="KAJ1171966.1"/>
    </source>
</evidence>
<gene>
    <name evidence="2" type="ORF">NDU88_003823</name>
</gene>
<evidence type="ECO:0000256" key="1">
    <source>
        <dbReference type="SAM" id="MobiDB-lite"/>
    </source>
</evidence>
<feature type="region of interest" description="Disordered" evidence="1">
    <location>
        <begin position="1"/>
        <end position="48"/>
    </location>
</feature>
<accession>A0AAV7T6N9</accession>